<evidence type="ECO:0000313" key="5">
    <source>
        <dbReference type="Ensembl" id="ENSCSEP00000013452.1"/>
    </source>
</evidence>
<dbReference type="Gene3D" id="3.40.50.300">
    <property type="entry name" value="P-loop containing nucleotide triphosphate hydrolases"/>
    <property type="match status" value="2"/>
</dbReference>
<reference evidence="5" key="2">
    <citation type="submission" date="2025-08" db="UniProtKB">
        <authorList>
            <consortium name="Ensembl"/>
        </authorList>
    </citation>
    <scope>IDENTIFICATION</scope>
</reference>
<reference evidence="5" key="3">
    <citation type="submission" date="2025-09" db="UniProtKB">
        <authorList>
            <consortium name="Ensembl"/>
        </authorList>
    </citation>
    <scope>IDENTIFICATION</scope>
</reference>
<sequence>MSGEKEMTYKEAIEKAGNSLTRFPLIPIRGVPLMSIIANNFDSIWAFNPDPSDLLIATYPKAGTTWTQEIIDLLINNGDAEACRRAPTPVRSPFLEIHSPPPIPSGLDLLKKMDPPRIIKTHLPFQLVPQGFWENKCKNPARVVRTIMQYLDLSVSDEVIDRIVELTSFKNMKDNPMANYSCVPPEVFDMSISPFMRKGEVGDWKNYFTPEQLKMFDEDYEKQMKDVHIPFRSLI</sequence>
<evidence type="ECO:0000256" key="2">
    <source>
        <dbReference type="ARBA" id="ARBA00022679"/>
    </source>
</evidence>
<dbReference type="InterPro" id="IPR000863">
    <property type="entry name" value="Sulfotransferase_dom"/>
</dbReference>
<accession>A0A3P8VGJ1</accession>
<dbReference type="InterPro" id="IPR027417">
    <property type="entry name" value="P-loop_NTPase"/>
</dbReference>
<keyword evidence="2 3" id="KW-0808">Transferase</keyword>
<feature type="domain" description="Sulfotransferase" evidence="4">
    <location>
        <begin position="138"/>
        <end position="227"/>
    </location>
</feature>
<dbReference type="SUPFAM" id="SSF52540">
    <property type="entry name" value="P-loop containing nucleoside triphosphate hydrolases"/>
    <property type="match status" value="1"/>
</dbReference>
<dbReference type="PANTHER" id="PTHR11783">
    <property type="entry name" value="SULFOTRANSFERASE SULT"/>
    <property type="match status" value="1"/>
</dbReference>
<dbReference type="GO" id="GO:0008146">
    <property type="term" value="F:sulfotransferase activity"/>
    <property type="evidence" value="ECO:0007669"/>
    <property type="project" value="InterPro"/>
</dbReference>
<evidence type="ECO:0000259" key="4">
    <source>
        <dbReference type="Pfam" id="PF00685"/>
    </source>
</evidence>
<dbReference type="EC" id="2.8.2.-" evidence="3"/>
<comment type="similarity">
    <text evidence="1 3">Belongs to the sulfotransferase 1 family.</text>
</comment>
<dbReference type="AlphaFoldDB" id="A0A3P8VGJ1"/>
<keyword evidence="6" id="KW-1185">Reference proteome</keyword>
<evidence type="ECO:0000313" key="6">
    <source>
        <dbReference type="Proteomes" id="UP000265120"/>
    </source>
</evidence>
<reference evidence="5 6" key="1">
    <citation type="journal article" date="2014" name="Nat. Genet.">
        <title>Whole-genome sequence of a flatfish provides insights into ZW sex chromosome evolution and adaptation to a benthic lifestyle.</title>
        <authorList>
            <person name="Chen S."/>
            <person name="Zhang G."/>
            <person name="Shao C."/>
            <person name="Huang Q."/>
            <person name="Liu G."/>
            <person name="Zhang P."/>
            <person name="Song W."/>
            <person name="An N."/>
            <person name="Chalopin D."/>
            <person name="Volff J.N."/>
            <person name="Hong Y."/>
            <person name="Li Q."/>
            <person name="Sha Z."/>
            <person name="Zhou H."/>
            <person name="Xie M."/>
            <person name="Yu Q."/>
            <person name="Liu Y."/>
            <person name="Xiang H."/>
            <person name="Wang N."/>
            <person name="Wu K."/>
            <person name="Yang C."/>
            <person name="Zhou Q."/>
            <person name="Liao X."/>
            <person name="Yang L."/>
            <person name="Hu Q."/>
            <person name="Zhang J."/>
            <person name="Meng L."/>
            <person name="Jin L."/>
            <person name="Tian Y."/>
            <person name="Lian J."/>
            <person name="Yang J."/>
            <person name="Miao G."/>
            <person name="Liu S."/>
            <person name="Liang Z."/>
            <person name="Yan F."/>
            <person name="Li Y."/>
            <person name="Sun B."/>
            <person name="Zhang H."/>
            <person name="Zhang J."/>
            <person name="Zhu Y."/>
            <person name="Du M."/>
            <person name="Zhao Y."/>
            <person name="Schartl M."/>
            <person name="Tang Q."/>
            <person name="Wang J."/>
        </authorList>
    </citation>
    <scope>NUCLEOTIDE SEQUENCE</scope>
</reference>
<name>A0A3P8VGJ1_CYNSE</name>
<dbReference type="Pfam" id="PF00685">
    <property type="entry name" value="Sulfotransfer_1"/>
    <property type="match status" value="1"/>
</dbReference>
<protein>
    <recommendedName>
        <fullName evidence="3">Sulfotransferase</fullName>
        <ecNumber evidence="3">2.8.2.-</ecNumber>
    </recommendedName>
</protein>
<dbReference type="Ensembl" id="ENSCSET00000013611.1">
    <property type="protein sequence ID" value="ENSCSEP00000013452.1"/>
    <property type="gene ID" value="ENSCSEG00000008665.1"/>
</dbReference>
<proteinExistence type="inferred from homology"/>
<evidence type="ECO:0000256" key="3">
    <source>
        <dbReference type="RuleBase" id="RU361155"/>
    </source>
</evidence>
<dbReference type="GeneTree" id="ENSGT00940000157101"/>
<evidence type="ECO:0000256" key="1">
    <source>
        <dbReference type="ARBA" id="ARBA00005771"/>
    </source>
</evidence>
<organism evidence="5 6">
    <name type="scientific">Cynoglossus semilaevis</name>
    <name type="common">Tongue sole</name>
    <dbReference type="NCBI Taxonomy" id="244447"/>
    <lineage>
        <taxon>Eukaryota</taxon>
        <taxon>Metazoa</taxon>
        <taxon>Chordata</taxon>
        <taxon>Craniata</taxon>
        <taxon>Vertebrata</taxon>
        <taxon>Euteleostomi</taxon>
        <taxon>Actinopterygii</taxon>
        <taxon>Neopterygii</taxon>
        <taxon>Teleostei</taxon>
        <taxon>Neoteleostei</taxon>
        <taxon>Acanthomorphata</taxon>
        <taxon>Carangaria</taxon>
        <taxon>Pleuronectiformes</taxon>
        <taxon>Pleuronectoidei</taxon>
        <taxon>Cynoglossidae</taxon>
        <taxon>Cynoglossinae</taxon>
        <taxon>Cynoglossus</taxon>
    </lineage>
</organism>
<dbReference type="Proteomes" id="UP000265120">
    <property type="component" value="Chromosome 8"/>
</dbReference>